<dbReference type="eggNOG" id="KOG0673">
    <property type="taxonomic scope" value="Eukaryota"/>
</dbReference>
<dbReference type="PRINTS" id="PR00108">
    <property type="entry name" value="THYMDSNTHASE"/>
</dbReference>
<dbReference type="Pfam" id="PF00303">
    <property type="entry name" value="Thymidylat_synt"/>
    <property type="match status" value="1"/>
</dbReference>
<dbReference type="STRING" id="461836.A0A0L0D3U4"/>
<dbReference type="GO" id="GO:0006231">
    <property type="term" value="P:dTMP biosynthetic process"/>
    <property type="evidence" value="ECO:0007669"/>
    <property type="project" value="InterPro"/>
</dbReference>
<dbReference type="Gene3D" id="3.40.430.10">
    <property type="entry name" value="Dihydrofolate Reductase, subunit A"/>
    <property type="match status" value="1"/>
</dbReference>
<evidence type="ECO:0000256" key="4">
    <source>
        <dbReference type="ARBA" id="ARBA00022563"/>
    </source>
</evidence>
<dbReference type="SUPFAM" id="SSF53597">
    <property type="entry name" value="Dihydrofolate reductase-like"/>
    <property type="match status" value="1"/>
</dbReference>
<dbReference type="CDD" id="cd00351">
    <property type="entry name" value="TS_Pyrimidine_HMase"/>
    <property type="match status" value="1"/>
</dbReference>
<accession>A0A0L0D3U4</accession>
<evidence type="ECO:0000256" key="8">
    <source>
        <dbReference type="ARBA" id="ARBA00022857"/>
    </source>
</evidence>
<dbReference type="eggNOG" id="KOG1324">
    <property type="taxonomic scope" value="Eukaryota"/>
</dbReference>
<keyword evidence="5 13" id="KW-0489">Methyltransferase</keyword>
<dbReference type="NCBIfam" id="NF002497">
    <property type="entry name" value="PRK01827.1-3"/>
    <property type="match status" value="1"/>
</dbReference>
<sequence>MASNQGSVTATGPHYGLVVAVSDDGVIGIDGGLPWTLRGDMAHFVSVTKGLTPPGVVADEAARVVIMGRKTWNSIPQRLRPLKDRVNIVVSRTMLETPEGVHLARSLDDALLVASLVPRVGLVSVLGGFQLFAEAMQDPRCTWVELTEVHTAVREGVGAGAAVVTNWPGEVDLAAQGFFAEVSRSERHEESGIEFEYVRYERIRGPNRGELGYLDLIRRVLADGFERDDRTGVGTFSLFGEKLEFDLGDGFPLLTTKRVFWRGVAEELLWFVSGSTNANELAAKGIRIWDGNSSREYLDSIGLTEREVGDLGPVYGFQWRHFGAAYTDMHADYSEEGVDQLARIIETITTKPHDRRMVMSAWNPAALAEMALPPCHMFCQFYVADGKLSCQMYQRSCDIGLGVPFNIASYALLTHMVAHVTGLGVGKLTLVMGDAHVYKNHVEPLQRQLERFPRAFPSLRINREVASIDDFDFTDFEVVGYKPMKGIKMQMAV</sequence>
<evidence type="ECO:0000256" key="3">
    <source>
        <dbReference type="ARBA" id="ARBA00010176"/>
    </source>
</evidence>
<keyword evidence="8" id="KW-0521">NADP</keyword>
<dbReference type="InterPro" id="IPR000398">
    <property type="entry name" value="Thymidylate_synthase"/>
</dbReference>
<evidence type="ECO:0000256" key="13">
    <source>
        <dbReference type="PIRNR" id="PIRNR000389"/>
    </source>
</evidence>
<evidence type="ECO:0000256" key="9">
    <source>
        <dbReference type="ARBA" id="ARBA00023002"/>
    </source>
</evidence>
<dbReference type="EMBL" id="GL349444">
    <property type="protein sequence ID" value="KNC46776.1"/>
    <property type="molecule type" value="Genomic_DNA"/>
</dbReference>
<gene>
    <name evidence="17" type="ORF">AMSG_03204</name>
</gene>
<evidence type="ECO:0000256" key="2">
    <source>
        <dbReference type="ARBA" id="ARBA00006900"/>
    </source>
</evidence>
<evidence type="ECO:0000313" key="17">
    <source>
        <dbReference type="EMBL" id="KNC46776.1"/>
    </source>
</evidence>
<evidence type="ECO:0000256" key="15">
    <source>
        <dbReference type="PROSITE-ProRule" id="PRU10016"/>
    </source>
</evidence>
<keyword evidence="4 13" id="KW-0554">One-carbon metabolism</keyword>
<keyword evidence="7 13" id="KW-0545">Nucleotide biosynthesis</keyword>
<keyword evidence="9 13" id="KW-0560">Oxidoreductase</keyword>
<dbReference type="GO" id="GO:0005739">
    <property type="term" value="C:mitochondrion"/>
    <property type="evidence" value="ECO:0007669"/>
    <property type="project" value="TreeGrafter"/>
</dbReference>
<protein>
    <recommendedName>
        <fullName evidence="13">Bifunctional dihydrofolate reductase-thymidylate synthase</fullName>
    </recommendedName>
</protein>
<evidence type="ECO:0000313" key="18">
    <source>
        <dbReference type="Proteomes" id="UP000054408"/>
    </source>
</evidence>
<evidence type="ECO:0000256" key="12">
    <source>
        <dbReference type="ARBA" id="ARBA00048873"/>
    </source>
</evidence>
<evidence type="ECO:0000259" key="16">
    <source>
        <dbReference type="PROSITE" id="PS51330"/>
    </source>
</evidence>
<dbReference type="InterPro" id="IPR001796">
    <property type="entry name" value="DHFR_dom"/>
</dbReference>
<dbReference type="OMA" id="ENQYLDM"/>
<dbReference type="NCBIfam" id="TIGR03284">
    <property type="entry name" value="thym_sym"/>
    <property type="match status" value="1"/>
</dbReference>
<evidence type="ECO:0000256" key="6">
    <source>
        <dbReference type="ARBA" id="ARBA00022679"/>
    </source>
</evidence>
<keyword evidence="18" id="KW-1185">Reference proteome</keyword>
<evidence type="ECO:0000256" key="1">
    <source>
        <dbReference type="ARBA" id="ARBA00004903"/>
    </source>
</evidence>
<dbReference type="PANTHER" id="PTHR11548:SF2">
    <property type="entry name" value="THYMIDYLATE SYNTHASE"/>
    <property type="match status" value="1"/>
</dbReference>
<organism evidence="17 18">
    <name type="scientific">Thecamonas trahens ATCC 50062</name>
    <dbReference type="NCBI Taxonomy" id="461836"/>
    <lineage>
        <taxon>Eukaryota</taxon>
        <taxon>Apusozoa</taxon>
        <taxon>Apusomonadida</taxon>
        <taxon>Apusomonadidae</taxon>
        <taxon>Thecamonas</taxon>
    </lineage>
</organism>
<dbReference type="AlphaFoldDB" id="A0A0L0D3U4"/>
<dbReference type="InterPro" id="IPR020940">
    <property type="entry name" value="Thymidylate_synthase_AS"/>
</dbReference>
<dbReference type="InterPro" id="IPR017925">
    <property type="entry name" value="DHFR_CS"/>
</dbReference>
<dbReference type="GO" id="GO:0032259">
    <property type="term" value="P:methylation"/>
    <property type="evidence" value="ECO:0007669"/>
    <property type="project" value="UniProtKB-KW"/>
</dbReference>
<dbReference type="SUPFAM" id="SSF55831">
    <property type="entry name" value="Thymidylate synthase/dCMP hydroxymethylase"/>
    <property type="match status" value="1"/>
</dbReference>
<dbReference type="PROSITE" id="PS00075">
    <property type="entry name" value="DHFR_1"/>
    <property type="match status" value="1"/>
</dbReference>
<comment type="catalytic activity">
    <reaction evidence="12">
        <text>(6S)-5,6,7,8-tetrahydrofolate + NADP(+) = 7,8-dihydrofolate + NADPH + H(+)</text>
        <dbReference type="Rhea" id="RHEA:15009"/>
        <dbReference type="ChEBI" id="CHEBI:15378"/>
        <dbReference type="ChEBI" id="CHEBI:57451"/>
        <dbReference type="ChEBI" id="CHEBI:57453"/>
        <dbReference type="ChEBI" id="CHEBI:57783"/>
        <dbReference type="ChEBI" id="CHEBI:58349"/>
        <dbReference type="EC" id="1.5.1.3"/>
    </reaction>
</comment>
<dbReference type="PANTHER" id="PTHR11548">
    <property type="entry name" value="THYMIDYLATE SYNTHASE 1"/>
    <property type="match status" value="1"/>
</dbReference>
<dbReference type="Pfam" id="PF00186">
    <property type="entry name" value="DHFR_1"/>
    <property type="match status" value="1"/>
</dbReference>
<dbReference type="GO" id="GO:0004799">
    <property type="term" value="F:thymidylate synthase activity"/>
    <property type="evidence" value="ECO:0007669"/>
    <property type="project" value="UniProtKB-EC"/>
</dbReference>
<comment type="pathway">
    <text evidence="1 13">Cofactor biosynthesis; tetrahydrofolate biosynthesis; 5,6,7,8-tetrahydrofolate from 7,8-dihydrofolate: step 1/1.</text>
</comment>
<name>A0A0L0D3U4_THETB</name>
<dbReference type="InterPro" id="IPR012262">
    <property type="entry name" value="DHFR-TS"/>
</dbReference>
<keyword evidence="10" id="KW-0511">Multifunctional enzyme</keyword>
<dbReference type="GO" id="GO:0004146">
    <property type="term" value="F:dihydrofolate reductase activity"/>
    <property type="evidence" value="ECO:0007669"/>
    <property type="project" value="UniProtKB-EC"/>
</dbReference>
<dbReference type="UniPathway" id="UPA00077">
    <property type="reaction ID" value="UER00158"/>
</dbReference>
<comment type="similarity">
    <text evidence="3 13">In the N-terminal section; belongs to the dihydrofolate reductase family.</text>
</comment>
<dbReference type="InterPro" id="IPR024072">
    <property type="entry name" value="DHFR-like_dom_sf"/>
</dbReference>
<evidence type="ECO:0000256" key="7">
    <source>
        <dbReference type="ARBA" id="ARBA00022727"/>
    </source>
</evidence>
<evidence type="ECO:0000256" key="14">
    <source>
        <dbReference type="PIRSR" id="PIRSR000389-1"/>
    </source>
</evidence>
<dbReference type="OrthoDB" id="766at2759"/>
<keyword evidence="6 13" id="KW-0808">Transferase</keyword>
<dbReference type="GO" id="GO:0006730">
    <property type="term" value="P:one-carbon metabolic process"/>
    <property type="evidence" value="ECO:0007669"/>
    <property type="project" value="UniProtKB-KW"/>
</dbReference>
<reference evidence="17 18" key="1">
    <citation type="submission" date="2010-05" db="EMBL/GenBank/DDBJ databases">
        <title>The Genome Sequence of Thecamonas trahens ATCC 50062.</title>
        <authorList>
            <consortium name="The Broad Institute Genome Sequencing Platform"/>
            <person name="Russ C."/>
            <person name="Cuomo C."/>
            <person name="Shea T."/>
            <person name="Young S.K."/>
            <person name="Zeng Q."/>
            <person name="Koehrsen M."/>
            <person name="Haas B."/>
            <person name="Borodovsky M."/>
            <person name="Guigo R."/>
            <person name="Alvarado L."/>
            <person name="Berlin A."/>
            <person name="Bochicchio J."/>
            <person name="Borenstein D."/>
            <person name="Chapman S."/>
            <person name="Chen Z."/>
            <person name="Freedman E."/>
            <person name="Gellesch M."/>
            <person name="Goldberg J."/>
            <person name="Griggs A."/>
            <person name="Gujja S."/>
            <person name="Heilman E."/>
            <person name="Heiman D."/>
            <person name="Hepburn T."/>
            <person name="Howarth C."/>
            <person name="Jen D."/>
            <person name="Larson L."/>
            <person name="Mehta T."/>
            <person name="Park D."/>
            <person name="Pearson M."/>
            <person name="Roberts A."/>
            <person name="Saif S."/>
            <person name="Shenoy N."/>
            <person name="Sisk P."/>
            <person name="Stolte C."/>
            <person name="Sykes S."/>
            <person name="Thomson T."/>
            <person name="Walk T."/>
            <person name="White J."/>
            <person name="Yandava C."/>
            <person name="Burger G."/>
            <person name="Gray M.W."/>
            <person name="Holland P.W.H."/>
            <person name="King N."/>
            <person name="Lang F.B.F."/>
            <person name="Roger A.J."/>
            <person name="Ruiz-Trillo I."/>
            <person name="Lander E."/>
            <person name="Nusbaum C."/>
        </authorList>
    </citation>
    <scope>NUCLEOTIDE SEQUENCE [LARGE SCALE GENOMIC DNA]</scope>
    <source>
        <strain evidence="17 18">ATCC 50062</strain>
    </source>
</reference>
<dbReference type="PROSITE" id="PS51330">
    <property type="entry name" value="DHFR_2"/>
    <property type="match status" value="1"/>
</dbReference>
<feature type="domain" description="DHFR" evidence="16">
    <location>
        <begin position="14"/>
        <end position="202"/>
    </location>
</feature>
<dbReference type="GO" id="GO:0046654">
    <property type="term" value="P:tetrahydrofolate biosynthetic process"/>
    <property type="evidence" value="ECO:0007669"/>
    <property type="project" value="UniProtKB-UniPathway"/>
</dbReference>
<evidence type="ECO:0000256" key="10">
    <source>
        <dbReference type="ARBA" id="ARBA00023268"/>
    </source>
</evidence>
<dbReference type="Gene3D" id="3.30.572.10">
    <property type="entry name" value="Thymidylate synthase/dCMP hydroxymethylase domain"/>
    <property type="match status" value="1"/>
</dbReference>
<dbReference type="InterPro" id="IPR045097">
    <property type="entry name" value="Thymidate_synth/dCMP_Mease"/>
</dbReference>
<dbReference type="FunFam" id="3.30.572.10:FF:000002">
    <property type="entry name" value="Possible thymidylate synthase"/>
    <property type="match status" value="1"/>
</dbReference>
<dbReference type="InterPro" id="IPR036926">
    <property type="entry name" value="Thymidate_synth/dCMP_Mease_sf"/>
</dbReference>
<dbReference type="GO" id="GO:0005829">
    <property type="term" value="C:cytosol"/>
    <property type="evidence" value="ECO:0007669"/>
    <property type="project" value="TreeGrafter"/>
</dbReference>
<dbReference type="CDD" id="cd00209">
    <property type="entry name" value="DHFR"/>
    <property type="match status" value="1"/>
</dbReference>
<dbReference type="RefSeq" id="XP_013760053.1">
    <property type="nucleotide sequence ID" value="XM_013904599.1"/>
</dbReference>
<evidence type="ECO:0000256" key="5">
    <source>
        <dbReference type="ARBA" id="ARBA00022603"/>
    </source>
</evidence>
<comment type="similarity">
    <text evidence="2 13">In the C-terminal section; belongs to the thymidylate synthase family.</text>
</comment>
<proteinExistence type="inferred from homology"/>
<comment type="function">
    <text evidence="13">Bifunctional enzyme. Involved in de novo dTMP biosynthesis. Key enzyme in folate metabolism.</text>
</comment>
<evidence type="ECO:0000256" key="11">
    <source>
        <dbReference type="ARBA" id="ARBA00047344"/>
    </source>
</evidence>
<dbReference type="HAMAP" id="MF_00008">
    <property type="entry name" value="Thymidy_synth_bact"/>
    <property type="match status" value="1"/>
</dbReference>
<comment type="catalytic activity">
    <reaction evidence="11">
        <text>dUMP + (6R)-5,10-methylene-5,6,7,8-tetrahydrofolate = 7,8-dihydrofolate + dTMP</text>
        <dbReference type="Rhea" id="RHEA:12104"/>
        <dbReference type="ChEBI" id="CHEBI:15636"/>
        <dbReference type="ChEBI" id="CHEBI:57451"/>
        <dbReference type="ChEBI" id="CHEBI:63528"/>
        <dbReference type="ChEBI" id="CHEBI:246422"/>
        <dbReference type="EC" id="2.1.1.45"/>
    </reaction>
</comment>
<dbReference type="PIRSF" id="PIRSF000389">
    <property type="entry name" value="DHFR-TS"/>
    <property type="match status" value="1"/>
</dbReference>
<dbReference type="GeneID" id="25562823"/>
<dbReference type="Proteomes" id="UP000054408">
    <property type="component" value="Unassembled WGS sequence"/>
</dbReference>
<dbReference type="InterPro" id="IPR023451">
    <property type="entry name" value="Thymidate_synth/dCMP_Mease_dom"/>
</dbReference>
<feature type="active site" evidence="14 15">
    <location>
        <position position="375"/>
    </location>
</feature>
<dbReference type="PROSITE" id="PS00091">
    <property type="entry name" value="THYMIDYLATE_SYNTHASE"/>
    <property type="match status" value="1"/>
</dbReference>